<dbReference type="EMBL" id="POSP01000003">
    <property type="protein sequence ID" value="PND38638.1"/>
    <property type="molecule type" value="Genomic_DNA"/>
</dbReference>
<dbReference type="AlphaFoldDB" id="A0A2N8KYV6"/>
<accession>A0A2N8KYV6</accession>
<protein>
    <submittedName>
        <fullName evidence="2">Uncharacterized protein</fullName>
    </submittedName>
</protein>
<dbReference type="RefSeq" id="WP_102768556.1">
    <property type="nucleotide sequence ID" value="NZ_POSP01000003.1"/>
</dbReference>
<gene>
    <name evidence="2" type="ORF">C1O66_14630</name>
</gene>
<feature type="region of interest" description="Disordered" evidence="1">
    <location>
        <begin position="103"/>
        <end position="126"/>
    </location>
</feature>
<name>A0A2N8KYV6_9BURK</name>
<reference evidence="2 3" key="1">
    <citation type="submission" date="2018-01" db="EMBL/GenBank/DDBJ databases">
        <title>Draft genome sequence of Paucibacter aquatile CR182 isolated from freshwater of the Nakdong River.</title>
        <authorList>
            <person name="Choi A."/>
            <person name="Chung E.J."/>
        </authorList>
    </citation>
    <scope>NUCLEOTIDE SEQUENCE [LARGE SCALE GENOMIC DNA]</scope>
    <source>
        <strain evidence="2 3">CR182</strain>
    </source>
</reference>
<comment type="caution">
    <text evidence="2">The sequence shown here is derived from an EMBL/GenBank/DDBJ whole genome shotgun (WGS) entry which is preliminary data.</text>
</comment>
<feature type="compositionally biased region" description="Pro residues" evidence="1">
    <location>
        <begin position="106"/>
        <end position="126"/>
    </location>
</feature>
<evidence type="ECO:0000313" key="2">
    <source>
        <dbReference type="EMBL" id="PND38638.1"/>
    </source>
</evidence>
<dbReference type="OrthoDB" id="9182900at2"/>
<keyword evidence="3" id="KW-1185">Reference proteome</keyword>
<evidence type="ECO:0000256" key="1">
    <source>
        <dbReference type="SAM" id="MobiDB-lite"/>
    </source>
</evidence>
<evidence type="ECO:0000313" key="3">
    <source>
        <dbReference type="Proteomes" id="UP000235916"/>
    </source>
</evidence>
<proteinExistence type="predicted"/>
<dbReference type="Proteomes" id="UP000235916">
    <property type="component" value="Unassembled WGS sequence"/>
</dbReference>
<sequence>MSRSPVVSAASKPALSPRHYVLAAGLALSIAAALWAAQIEPEGGDLAQPVASQRRAPVALGTVASAAKPGMAAAPLPAPLPVPNWAPAERGAWAPAVESQFAAWAPPAPPPPPPAPPPSPPAEPVAPPFPYQLIGRLVEAEGAVALLSSPAKTLAVKTGEVIDGQWRVDQIHERGLNLTWLPAKLTQSVNFRAATP</sequence>
<organism evidence="2 3">
    <name type="scientific">Kinneretia aquatilis</name>
    <dbReference type="NCBI Taxonomy" id="2070761"/>
    <lineage>
        <taxon>Bacteria</taxon>
        <taxon>Pseudomonadati</taxon>
        <taxon>Pseudomonadota</taxon>
        <taxon>Betaproteobacteria</taxon>
        <taxon>Burkholderiales</taxon>
        <taxon>Sphaerotilaceae</taxon>
        <taxon>Roseateles</taxon>
    </lineage>
</organism>